<evidence type="ECO:0000256" key="5">
    <source>
        <dbReference type="ARBA" id="ARBA00022801"/>
    </source>
</evidence>
<name>A0A0G2ELH2_PHACM</name>
<evidence type="ECO:0000256" key="1">
    <source>
        <dbReference type="ARBA" id="ARBA00009431"/>
    </source>
</evidence>
<evidence type="ECO:0000313" key="8">
    <source>
        <dbReference type="Proteomes" id="UP000053317"/>
    </source>
</evidence>
<dbReference type="PANTHER" id="PTHR11802:SF189">
    <property type="entry name" value="CARBOXYPEPTIDASE"/>
    <property type="match status" value="1"/>
</dbReference>
<dbReference type="InterPro" id="IPR029058">
    <property type="entry name" value="AB_hydrolase_fold"/>
</dbReference>
<keyword evidence="3" id="KW-0645">Protease</keyword>
<dbReference type="Proteomes" id="UP000053317">
    <property type="component" value="Unassembled WGS sequence"/>
</dbReference>
<proteinExistence type="inferred from homology"/>
<dbReference type="Pfam" id="PF00450">
    <property type="entry name" value="Peptidase_S10"/>
    <property type="match status" value="1"/>
</dbReference>
<gene>
    <name evidence="7" type="ORF">UCRPC4_g02984</name>
</gene>
<dbReference type="EMBL" id="LCWF01000070">
    <property type="protein sequence ID" value="KKY23199.1"/>
    <property type="molecule type" value="Genomic_DNA"/>
</dbReference>
<reference evidence="7 8" key="1">
    <citation type="submission" date="2015-05" db="EMBL/GenBank/DDBJ databases">
        <title>Distinctive expansion of gene families associated with plant cell wall degradation and secondary metabolism in the genomes of grapevine trunk pathogens.</title>
        <authorList>
            <person name="Lawrence D.P."/>
            <person name="Travadon R."/>
            <person name="Rolshausen P.E."/>
            <person name="Baumgartner K."/>
        </authorList>
    </citation>
    <scope>NUCLEOTIDE SEQUENCE [LARGE SCALE GENOMIC DNA]</scope>
    <source>
        <strain evidence="7">UCRPC4</strain>
    </source>
</reference>
<evidence type="ECO:0000256" key="3">
    <source>
        <dbReference type="ARBA" id="ARBA00022670"/>
    </source>
</evidence>
<dbReference type="GO" id="GO:0000324">
    <property type="term" value="C:fungal-type vacuole"/>
    <property type="evidence" value="ECO:0007669"/>
    <property type="project" value="TreeGrafter"/>
</dbReference>
<dbReference type="PROSITE" id="PS00560">
    <property type="entry name" value="CARBOXYPEPT_SER_HIS"/>
    <property type="match status" value="1"/>
</dbReference>
<evidence type="ECO:0000256" key="2">
    <source>
        <dbReference type="ARBA" id="ARBA00022645"/>
    </source>
</evidence>
<organism evidence="7 8">
    <name type="scientific">Phaeomoniella chlamydospora</name>
    <name type="common">Phaeoacremonium chlamydosporum</name>
    <dbReference type="NCBI Taxonomy" id="158046"/>
    <lineage>
        <taxon>Eukaryota</taxon>
        <taxon>Fungi</taxon>
        <taxon>Dikarya</taxon>
        <taxon>Ascomycota</taxon>
        <taxon>Pezizomycotina</taxon>
        <taxon>Eurotiomycetes</taxon>
        <taxon>Chaetothyriomycetidae</taxon>
        <taxon>Phaeomoniellales</taxon>
        <taxon>Phaeomoniellaceae</taxon>
        <taxon>Phaeomoniella</taxon>
    </lineage>
</organism>
<evidence type="ECO:0000256" key="6">
    <source>
        <dbReference type="ARBA" id="ARBA00023180"/>
    </source>
</evidence>
<dbReference type="OrthoDB" id="443318at2759"/>
<protein>
    <submittedName>
        <fullName evidence="7">Putative carboxypeptidase 1</fullName>
    </submittedName>
</protein>
<dbReference type="AlphaFoldDB" id="A0A0G2ELH2"/>
<keyword evidence="8" id="KW-1185">Reference proteome</keyword>
<keyword evidence="5" id="KW-0378">Hydrolase</keyword>
<keyword evidence="6" id="KW-0325">Glycoprotein</keyword>
<keyword evidence="4" id="KW-0732">Signal</keyword>
<comment type="similarity">
    <text evidence="1">Belongs to the peptidase S10 family.</text>
</comment>
<reference evidence="7 8" key="2">
    <citation type="submission" date="2015-05" db="EMBL/GenBank/DDBJ databases">
        <authorList>
            <person name="Morales-Cruz A."/>
            <person name="Amrine K.C."/>
            <person name="Cantu D."/>
        </authorList>
    </citation>
    <scope>NUCLEOTIDE SEQUENCE [LARGE SCALE GENOMIC DNA]</scope>
    <source>
        <strain evidence="7">UCRPC4</strain>
    </source>
</reference>
<dbReference type="Gene3D" id="3.40.50.1820">
    <property type="entry name" value="alpha/beta hydrolase"/>
    <property type="match status" value="1"/>
</dbReference>
<evidence type="ECO:0000313" key="7">
    <source>
        <dbReference type="EMBL" id="KKY23199.1"/>
    </source>
</evidence>
<dbReference type="GO" id="GO:0006508">
    <property type="term" value="P:proteolysis"/>
    <property type="evidence" value="ECO:0007669"/>
    <property type="project" value="UniProtKB-KW"/>
</dbReference>
<dbReference type="PANTHER" id="PTHR11802">
    <property type="entry name" value="SERINE PROTEASE FAMILY S10 SERINE CARBOXYPEPTIDASE"/>
    <property type="match status" value="1"/>
</dbReference>
<dbReference type="GO" id="GO:0004185">
    <property type="term" value="F:serine-type carboxypeptidase activity"/>
    <property type="evidence" value="ECO:0007669"/>
    <property type="project" value="InterPro"/>
</dbReference>
<dbReference type="InterPro" id="IPR001563">
    <property type="entry name" value="Peptidase_S10"/>
</dbReference>
<dbReference type="InterPro" id="IPR033124">
    <property type="entry name" value="Ser_caboxypep_his_AS"/>
</dbReference>
<dbReference type="SUPFAM" id="SSF53474">
    <property type="entry name" value="alpha/beta-Hydrolases"/>
    <property type="match status" value="1"/>
</dbReference>
<accession>A0A0G2ELH2</accession>
<keyword evidence="2 7" id="KW-0121">Carboxypeptidase</keyword>
<sequence>MLFIDQPVQVGYSYDTLHNGTKDLASANEMDEEEKTIELDDFIDGHIPEQNNTFLYKPHDEKIGLWTESYGGKYGPAFMSFFSHQNEGIRNGTISGPGTHYLHLDTLGIVNGCIDQAHCTAGYASMLVNNTYGIKAVNETFHHKQMYEMERPDGIFDQIEKCQDLSHMDDPDEYGDIDEVNEFCKNISAVIEELFIAPYMADGNYGWFDITHPAQDPFPHMYEVGFLNQHWVQKALGVPVNHSWVAESVSAAFSLTGDINRGDTIEDIAYLLDNGVKVALVYGDRDYACNWINGETTSISIPYTYLPSFTAAGYEPLTVSSPETPPFISYGLARQHGNFSFTRVFQAGHMVPSYQPEASYQIFKRALFNLDIASGSIDLTKTGGWSGMTEDVEIYSTKGSQDTWWRRNEIMPAPEHECYVLVPSVCTDEQREALKNGTAIVKDWIVIGIEGDENTEGGIDHDTKMKEDPEGRQRLLRLTEDKLDLR</sequence>
<comment type="caution">
    <text evidence="7">The sequence shown here is derived from an EMBL/GenBank/DDBJ whole genome shotgun (WGS) entry which is preliminary data.</text>
</comment>
<evidence type="ECO:0000256" key="4">
    <source>
        <dbReference type="ARBA" id="ARBA00022729"/>
    </source>
</evidence>